<proteinExistence type="predicted"/>
<sequence length="25" mass="2853">MDVSVGQCSRKWRIACKQQKLSSDV</sequence>
<organism evidence="1">
    <name type="scientific">Anguilla anguilla</name>
    <name type="common">European freshwater eel</name>
    <name type="synonym">Muraena anguilla</name>
    <dbReference type="NCBI Taxonomy" id="7936"/>
    <lineage>
        <taxon>Eukaryota</taxon>
        <taxon>Metazoa</taxon>
        <taxon>Chordata</taxon>
        <taxon>Craniata</taxon>
        <taxon>Vertebrata</taxon>
        <taxon>Euteleostomi</taxon>
        <taxon>Actinopterygii</taxon>
        <taxon>Neopterygii</taxon>
        <taxon>Teleostei</taxon>
        <taxon>Anguilliformes</taxon>
        <taxon>Anguillidae</taxon>
        <taxon>Anguilla</taxon>
    </lineage>
</organism>
<reference evidence="1" key="1">
    <citation type="submission" date="2014-11" db="EMBL/GenBank/DDBJ databases">
        <authorList>
            <person name="Amaro Gonzalez C."/>
        </authorList>
    </citation>
    <scope>NUCLEOTIDE SEQUENCE</scope>
</reference>
<dbReference type="AlphaFoldDB" id="A0A0E9VDT8"/>
<reference evidence="1" key="2">
    <citation type="journal article" date="2015" name="Fish Shellfish Immunol.">
        <title>Early steps in the European eel (Anguilla anguilla)-Vibrio vulnificus interaction in the gills: Role of the RtxA13 toxin.</title>
        <authorList>
            <person name="Callol A."/>
            <person name="Pajuelo D."/>
            <person name="Ebbesson L."/>
            <person name="Teles M."/>
            <person name="MacKenzie S."/>
            <person name="Amaro C."/>
        </authorList>
    </citation>
    <scope>NUCLEOTIDE SEQUENCE</scope>
</reference>
<dbReference type="EMBL" id="GBXM01033219">
    <property type="protein sequence ID" value="JAH75358.1"/>
    <property type="molecule type" value="Transcribed_RNA"/>
</dbReference>
<accession>A0A0E9VDT8</accession>
<name>A0A0E9VDT8_ANGAN</name>
<protein>
    <submittedName>
        <fullName evidence="1">Uncharacterized protein</fullName>
    </submittedName>
</protein>
<evidence type="ECO:0000313" key="1">
    <source>
        <dbReference type="EMBL" id="JAH75358.1"/>
    </source>
</evidence>